<name>A0ABQ9I267_9NEOP</name>
<protein>
    <recommendedName>
        <fullName evidence="4">Ig-like domain-containing protein</fullName>
    </recommendedName>
</protein>
<evidence type="ECO:0000256" key="1">
    <source>
        <dbReference type="SAM" id="MobiDB-lite"/>
    </source>
</evidence>
<reference evidence="2 3" key="1">
    <citation type="submission" date="2023-02" db="EMBL/GenBank/DDBJ databases">
        <title>LHISI_Scaffold_Assembly.</title>
        <authorList>
            <person name="Stuart O.P."/>
            <person name="Cleave R."/>
            <person name="Magrath M.J.L."/>
            <person name="Mikheyev A.S."/>
        </authorList>
    </citation>
    <scope>NUCLEOTIDE SEQUENCE [LARGE SCALE GENOMIC DNA]</scope>
    <source>
        <strain evidence="2">Daus_M_001</strain>
        <tissue evidence="2">Leg muscle</tissue>
    </source>
</reference>
<dbReference type="PANTHER" id="PTHR21261:SF8">
    <property type="entry name" value="BEATEN PATH IA, ISOFORM B-RELATED"/>
    <property type="match status" value="1"/>
</dbReference>
<organism evidence="2 3">
    <name type="scientific">Dryococelus australis</name>
    <dbReference type="NCBI Taxonomy" id="614101"/>
    <lineage>
        <taxon>Eukaryota</taxon>
        <taxon>Metazoa</taxon>
        <taxon>Ecdysozoa</taxon>
        <taxon>Arthropoda</taxon>
        <taxon>Hexapoda</taxon>
        <taxon>Insecta</taxon>
        <taxon>Pterygota</taxon>
        <taxon>Neoptera</taxon>
        <taxon>Polyneoptera</taxon>
        <taxon>Phasmatodea</taxon>
        <taxon>Verophasmatodea</taxon>
        <taxon>Anareolatae</taxon>
        <taxon>Phasmatidae</taxon>
        <taxon>Eurycanthinae</taxon>
        <taxon>Dryococelus</taxon>
    </lineage>
</organism>
<feature type="region of interest" description="Disordered" evidence="1">
    <location>
        <begin position="72"/>
        <end position="92"/>
    </location>
</feature>
<keyword evidence="3" id="KW-1185">Reference proteome</keyword>
<comment type="caution">
    <text evidence="2">The sequence shown here is derived from an EMBL/GenBank/DDBJ whole genome shotgun (WGS) entry which is preliminary data.</text>
</comment>
<feature type="compositionally biased region" description="Low complexity" evidence="1">
    <location>
        <begin position="664"/>
        <end position="677"/>
    </location>
</feature>
<feature type="region of interest" description="Disordered" evidence="1">
    <location>
        <begin position="165"/>
        <end position="199"/>
    </location>
</feature>
<feature type="compositionally biased region" description="Polar residues" evidence="1">
    <location>
        <begin position="678"/>
        <end position="687"/>
    </location>
</feature>
<accession>A0ABQ9I267</accession>
<evidence type="ECO:0000313" key="2">
    <source>
        <dbReference type="EMBL" id="KAJ8890745.1"/>
    </source>
</evidence>
<gene>
    <name evidence="2" type="ORF">PR048_010254</name>
</gene>
<evidence type="ECO:0000313" key="3">
    <source>
        <dbReference type="Proteomes" id="UP001159363"/>
    </source>
</evidence>
<proteinExistence type="predicted"/>
<sequence length="687" mass="75814">MNRVQSPTGLLPDFRRRKLCWTMPLVSGFSRGSPVPLPLHSGATPFSPHFTLIGSQDLVVKMRPKKKRNVGTPFANQRLETHPPADSPANSEPFIASSTPLGHEACSQRLAQPIRVRVRPQQRDHRATLPLRTRLLCAWTLTGRGFRKCLINRGPGVFKNAVALPVQTGAPPPPPPQKTNGTACAEGRPRDDGGSDDVIPASQLLSSPGTCHLRGLSSGRRVFLVRRHAQPFTSRFAGHTNFLLPWALQQRVIVCDRLLISSSFSPGPLCFQPTSRDAVGGCVAGMGRGRLWVRILVKAWVLKAVHYKAQDKRRPFPSVRSRSWKVIVGLPEARFYDLRSRDSHLSRVTAAVRPEQEDELASHCRDLNLSLYGLTFNDLRKLAFEYAEACNIVHGAAHQHVTSENTRTSSEDILPDICEDTRAQPRRPEATDPATRIHSGAPCFVSLSGHLDHIFPWFPEIAPVEFRDFPVITKIVNSFIAPDTARNWFRVSKSNATHVTLSHVHLSLSGKYSCEVSADAPSFHTAIVTGEMDVVAIGPHGVDTSWRTLSQSSPSTVTSDNQCAVDIGISIHKTVEPRMQVIELANSHVSTYTQKWHRVTVLLMRAYPFAVRLCERYLFSRRAQNTPVYQVYSVPTRKRPRGGGAHHLQGRLSSGTVTTLGIVPNSLSPLPNPSTTSKQSSPAANVS</sequence>
<dbReference type="PANTHER" id="PTHR21261">
    <property type="entry name" value="BEAT PROTEIN"/>
    <property type="match status" value="1"/>
</dbReference>
<dbReference type="Proteomes" id="UP001159363">
    <property type="component" value="Chromosome 3"/>
</dbReference>
<feature type="region of interest" description="Disordered" evidence="1">
    <location>
        <begin position="663"/>
        <end position="687"/>
    </location>
</feature>
<dbReference type="EMBL" id="JARBHB010000003">
    <property type="protein sequence ID" value="KAJ8890745.1"/>
    <property type="molecule type" value="Genomic_DNA"/>
</dbReference>
<evidence type="ECO:0008006" key="4">
    <source>
        <dbReference type="Google" id="ProtNLM"/>
    </source>
</evidence>